<dbReference type="STRING" id="1962155.B1813_15120"/>
<dbReference type="GO" id="GO:0046872">
    <property type="term" value="F:metal ion binding"/>
    <property type="evidence" value="ECO:0007669"/>
    <property type="project" value="UniProtKB-KW"/>
</dbReference>
<evidence type="ECO:0000256" key="8">
    <source>
        <dbReference type="SAM" id="MobiDB-lite"/>
    </source>
</evidence>
<dbReference type="Gene3D" id="3.40.630.10">
    <property type="entry name" value="Zn peptidases"/>
    <property type="match status" value="1"/>
</dbReference>
<evidence type="ECO:0000313" key="13">
    <source>
        <dbReference type="Proteomes" id="UP000192591"/>
    </source>
</evidence>
<dbReference type="PANTHER" id="PTHR12147:SF26">
    <property type="entry name" value="PEPTIDASE M28 DOMAIN-CONTAINING PROTEIN"/>
    <property type="match status" value="1"/>
</dbReference>
<dbReference type="InterPro" id="IPR045175">
    <property type="entry name" value="M28_fam"/>
</dbReference>
<organism evidence="12 13">
    <name type="scientific">Saccharomonospora piscinae</name>
    <dbReference type="NCBI Taxonomy" id="687388"/>
    <lineage>
        <taxon>Bacteria</taxon>
        <taxon>Bacillati</taxon>
        <taxon>Actinomycetota</taxon>
        <taxon>Actinomycetes</taxon>
        <taxon>Pseudonocardiales</taxon>
        <taxon>Pseudonocardiaceae</taxon>
        <taxon>Saccharomonospora</taxon>
    </lineage>
</organism>
<gene>
    <name evidence="12" type="ORF">B1813_15120</name>
</gene>
<comment type="similarity">
    <text evidence="1">Belongs to the peptidase M28 family. M28A subfamily.</text>
</comment>
<dbReference type="RefSeq" id="WP_081193004.1">
    <property type="nucleotide sequence ID" value="NZ_MWIH01000006.1"/>
</dbReference>
<dbReference type="Pfam" id="PF04389">
    <property type="entry name" value="Peptidase_M28"/>
    <property type="match status" value="1"/>
</dbReference>
<evidence type="ECO:0000256" key="5">
    <source>
        <dbReference type="ARBA" id="ARBA00022729"/>
    </source>
</evidence>
<evidence type="ECO:0000256" key="7">
    <source>
        <dbReference type="ARBA" id="ARBA00022833"/>
    </source>
</evidence>
<dbReference type="GO" id="GO:0004177">
    <property type="term" value="F:aminopeptidase activity"/>
    <property type="evidence" value="ECO:0007669"/>
    <property type="project" value="UniProtKB-KW"/>
</dbReference>
<feature type="chain" id="PRO_5012935419" evidence="9">
    <location>
        <begin position="33"/>
        <end position="511"/>
    </location>
</feature>
<evidence type="ECO:0000256" key="4">
    <source>
        <dbReference type="ARBA" id="ARBA00022723"/>
    </source>
</evidence>
<evidence type="ECO:0000256" key="9">
    <source>
        <dbReference type="SAM" id="SignalP"/>
    </source>
</evidence>
<feature type="signal peptide" evidence="9">
    <location>
        <begin position="1"/>
        <end position="32"/>
    </location>
</feature>
<feature type="region of interest" description="Disordered" evidence="8">
    <location>
        <begin position="477"/>
        <end position="511"/>
    </location>
</feature>
<protein>
    <submittedName>
        <fullName evidence="12">Amidohydrolase</fullName>
    </submittedName>
</protein>
<proteinExistence type="inferred from homology"/>
<keyword evidence="13" id="KW-1185">Reference proteome</keyword>
<dbReference type="Proteomes" id="UP000192591">
    <property type="component" value="Unassembled WGS sequence"/>
</dbReference>
<feature type="domain" description="PA" evidence="10">
    <location>
        <begin position="137"/>
        <end position="223"/>
    </location>
</feature>
<dbReference type="GO" id="GO:0006508">
    <property type="term" value="P:proteolysis"/>
    <property type="evidence" value="ECO:0007669"/>
    <property type="project" value="UniProtKB-KW"/>
</dbReference>
<name>A0A1V9A1M7_SACPI</name>
<evidence type="ECO:0000256" key="3">
    <source>
        <dbReference type="ARBA" id="ARBA00022670"/>
    </source>
</evidence>
<dbReference type="InterPro" id="IPR007484">
    <property type="entry name" value="Peptidase_M28"/>
</dbReference>
<keyword evidence="4" id="KW-0479">Metal-binding</keyword>
<dbReference type="GO" id="GO:0008235">
    <property type="term" value="F:metalloexopeptidase activity"/>
    <property type="evidence" value="ECO:0007669"/>
    <property type="project" value="InterPro"/>
</dbReference>
<dbReference type="Pfam" id="PF02225">
    <property type="entry name" value="PA"/>
    <property type="match status" value="1"/>
</dbReference>
<keyword evidence="5 9" id="KW-0732">Signal</keyword>
<dbReference type="SUPFAM" id="SSF52025">
    <property type="entry name" value="PA domain"/>
    <property type="match status" value="1"/>
</dbReference>
<keyword evidence="6 12" id="KW-0378">Hydrolase</keyword>
<evidence type="ECO:0000256" key="6">
    <source>
        <dbReference type="ARBA" id="ARBA00022801"/>
    </source>
</evidence>
<feature type="domain" description="Peptidase M28" evidence="11">
    <location>
        <begin position="246"/>
        <end position="464"/>
    </location>
</feature>
<reference evidence="12 13" key="1">
    <citation type="submission" date="2017-02" db="EMBL/GenBank/DDBJ databases">
        <title>Draft genome of Saccharomonospora sp. 154.</title>
        <authorList>
            <person name="Alonso-Carmona G.S."/>
            <person name="De La Haba R."/>
            <person name="Vera-Gargallo B."/>
            <person name="Sandoval-Trujillo A.H."/>
            <person name="Ramirez-Duran N."/>
            <person name="Ventosa A."/>
        </authorList>
    </citation>
    <scope>NUCLEOTIDE SEQUENCE [LARGE SCALE GENOMIC DNA]</scope>
    <source>
        <strain evidence="12 13">LRS4.154</strain>
    </source>
</reference>
<comment type="caution">
    <text evidence="12">The sequence shown here is derived from an EMBL/GenBank/DDBJ whole genome shotgun (WGS) entry which is preliminary data.</text>
</comment>
<evidence type="ECO:0000256" key="2">
    <source>
        <dbReference type="ARBA" id="ARBA00022438"/>
    </source>
</evidence>
<dbReference type="Gene3D" id="3.50.30.30">
    <property type="match status" value="1"/>
</dbReference>
<dbReference type="PANTHER" id="PTHR12147">
    <property type="entry name" value="METALLOPEPTIDASE M28 FAMILY MEMBER"/>
    <property type="match status" value="1"/>
</dbReference>
<dbReference type="InterPro" id="IPR046450">
    <property type="entry name" value="PA_dom_sf"/>
</dbReference>
<keyword evidence="7" id="KW-0862">Zinc</keyword>
<dbReference type="CDD" id="cd03876">
    <property type="entry name" value="M28_SGAP_like"/>
    <property type="match status" value="1"/>
</dbReference>
<dbReference type="SUPFAM" id="SSF53187">
    <property type="entry name" value="Zn-dependent exopeptidases"/>
    <property type="match status" value="1"/>
</dbReference>
<dbReference type="AlphaFoldDB" id="A0A1V9A1M7"/>
<keyword evidence="3" id="KW-0645">Protease</keyword>
<sequence length="511" mass="53481">MSSHRARLRPAVAVAAAASLLLTGAAAGTAAAAPKADPTLPDQLAQQVNLGKMNRHLVALQRIAHMHDGNRAASTEGYDASAEYIAEKLERAGFDVTRQEFPFTYSETLAEKLVADGSELPVTIMTYSPSTEEGGITAPVAAIPVDDTPGCEASDYGDMTGQIALVQRGSCAFAEKSLAAAEAGAVATLVYNNTEGPVNGTLGETNDGYVPTGGITQADGEALAELDGTEITLELRALMEERSTYNVVAETQTGRKDNVVMAGAHLDSATEGPGINDNGTGSVALLETALAMGAEPETNNAVRFAWWGAEEFGLVGSTHYVDSLSFEQQLDIALYLNFDMIGSPNAGYFVYDGDDSDGVGAGPGPYGSAQIEQAFVDYLEGAKEVPTEGKDFDGRSDYGQFIAVGIPAGGLFTGAEVEKTEEQVAKWGGEAGASFDPCYHQACDDLGNVDRRALDRNADAMAYVTGSYALSTEDVNGITSTSEKDEAELAEQRASQMRLATLSAQGEADRA</sequence>
<dbReference type="EMBL" id="MWIH01000006">
    <property type="protein sequence ID" value="OQO90854.1"/>
    <property type="molecule type" value="Genomic_DNA"/>
</dbReference>
<dbReference type="InterPro" id="IPR041756">
    <property type="entry name" value="M28_SGAP-like"/>
</dbReference>
<evidence type="ECO:0000256" key="1">
    <source>
        <dbReference type="ARBA" id="ARBA00005957"/>
    </source>
</evidence>
<evidence type="ECO:0000259" key="11">
    <source>
        <dbReference type="Pfam" id="PF04389"/>
    </source>
</evidence>
<keyword evidence="2" id="KW-0031">Aminopeptidase</keyword>
<dbReference type="InterPro" id="IPR003137">
    <property type="entry name" value="PA_domain"/>
</dbReference>
<evidence type="ECO:0000259" key="10">
    <source>
        <dbReference type="Pfam" id="PF02225"/>
    </source>
</evidence>
<evidence type="ECO:0000313" key="12">
    <source>
        <dbReference type="EMBL" id="OQO90854.1"/>
    </source>
</evidence>
<accession>A0A1V9A1M7</accession>